<name>S4W4B3_9BACT</name>
<proteinExistence type="predicted"/>
<evidence type="ECO:0000259" key="1">
    <source>
        <dbReference type="Pfam" id="PF08241"/>
    </source>
</evidence>
<reference evidence="2" key="1">
    <citation type="journal article" date="2014" name="ISME J.">
        <title>Genomic properties of Marine Group A bacteria indicate a role in the marine sulfur cycle.</title>
        <authorList>
            <person name="Wright J.J."/>
            <person name="Mewis K."/>
            <person name="Hanson N.W."/>
            <person name="Konwar K.M."/>
            <person name="Maas K.R."/>
            <person name="Hallam S.J."/>
        </authorList>
    </citation>
    <scope>NUCLEOTIDE SEQUENCE</scope>
</reference>
<dbReference type="EMBL" id="KF170420">
    <property type="protein sequence ID" value="AGO87932.1"/>
    <property type="molecule type" value="Genomic_DNA"/>
</dbReference>
<dbReference type="AlphaFoldDB" id="S4W4B3"/>
<evidence type="ECO:0000313" key="2">
    <source>
        <dbReference type="EMBL" id="AGO87932.1"/>
    </source>
</evidence>
<protein>
    <recommendedName>
        <fullName evidence="1">Methyltransferase type 11 domain-containing protein</fullName>
    </recommendedName>
</protein>
<feature type="domain" description="Methyltransferase type 11" evidence="1">
    <location>
        <begin position="44"/>
        <end position="133"/>
    </location>
</feature>
<dbReference type="PANTHER" id="PTHR43591">
    <property type="entry name" value="METHYLTRANSFERASE"/>
    <property type="match status" value="1"/>
</dbReference>
<organism evidence="2">
    <name type="scientific">uncultured bacterium FPPZ_5C6</name>
    <dbReference type="NCBI Taxonomy" id="1343849"/>
    <lineage>
        <taxon>Bacteria</taxon>
        <taxon>environmental samples</taxon>
    </lineage>
</organism>
<accession>S4W4B3</accession>
<dbReference type="Gene3D" id="3.40.50.150">
    <property type="entry name" value="Vaccinia Virus protein VP39"/>
    <property type="match status" value="1"/>
</dbReference>
<sequence>MKGYSEDYWAKRAVQYNKTSWVKNEDFIDAFLGMLPSKSFKSILEVGIGTGAVANKVSERIGPLTGIDISQEMIDKINHPGITPIVANAHDLPFEDSSFELIYMRNVIHYIDDPSLAISEIYRCLKPNGYFLFSQVVPPDDSISEEYDWLIGRNIHYPTKGEITELFSTFSNLRNESFILENQSIMNWLNNTCSDESQKQKAIERHKNTSDVYKQLANFIENDNDIMVNIKHFMMVGKK</sequence>
<dbReference type="InterPro" id="IPR029063">
    <property type="entry name" value="SAM-dependent_MTases_sf"/>
</dbReference>
<dbReference type="SUPFAM" id="SSF53335">
    <property type="entry name" value="S-adenosyl-L-methionine-dependent methyltransferases"/>
    <property type="match status" value="1"/>
</dbReference>
<dbReference type="CDD" id="cd02440">
    <property type="entry name" value="AdoMet_MTases"/>
    <property type="match status" value="1"/>
</dbReference>
<dbReference type="PANTHER" id="PTHR43591:SF24">
    <property type="entry name" value="2-METHOXY-6-POLYPRENYL-1,4-BENZOQUINOL METHYLASE, MITOCHONDRIAL"/>
    <property type="match status" value="1"/>
</dbReference>
<dbReference type="GO" id="GO:0008757">
    <property type="term" value="F:S-adenosylmethionine-dependent methyltransferase activity"/>
    <property type="evidence" value="ECO:0007669"/>
    <property type="project" value="InterPro"/>
</dbReference>
<dbReference type="Pfam" id="PF08241">
    <property type="entry name" value="Methyltransf_11"/>
    <property type="match status" value="1"/>
</dbReference>
<dbReference type="InterPro" id="IPR013216">
    <property type="entry name" value="Methyltransf_11"/>
</dbReference>